<keyword evidence="2" id="KW-1185">Reference proteome</keyword>
<evidence type="ECO:0000313" key="1">
    <source>
        <dbReference type="EMBL" id="UUI71085.1"/>
    </source>
</evidence>
<gene>
    <name evidence="1" type="ORF">NP048_14985</name>
</gene>
<organism evidence="1 2">
    <name type="scientific">Cellulomonas xiejunii</name>
    <dbReference type="NCBI Taxonomy" id="2968083"/>
    <lineage>
        <taxon>Bacteria</taxon>
        <taxon>Bacillati</taxon>
        <taxon>Actinomycetota</taxon>
        <taxon>Actinomycetes</taxon>
        <taxon>Micrococcales</taxon>
        <taxon>Cellulomonadaceae</taxon>
        <taxon>Cellulomonas</taxon>
    </lineage>
</organism>
<dbReference type="Proteomes" id="UP001316384">
    <property type="component" value="Chromosome"/>
</dbReference>
<reference evidence="1 2" key="1">
    <citation type="submission" date="2022-07" db="EMBL/GenBank/DDBJ databases">
        <title>Novel species in genus cellulomonas.</title>
        <authorList>
            <person name="Ye L."/>
        </authorList>
    </citation>
    <scope>NUCLEOTIDE SEQUENCE [LARGE SCALE GENOMIC DNA]</scope>
    <source>
        <strain evidence="2">zg-B89</strain>
    </source>
</reference>
<name>A0ABY5KMP4_9CELL</name>
<dbReference type="EMBL" id="CP101987">
    <property type="protein sequence ID" value="UUI71085.1"/>
    <property type="molecule type" value="Genomic_DNA"/>
</dbReference>
<protein>
    <submittedName>
        <fullName evidence="1">Uncharacterized protein</fullName>
    </submittedName>
</protein>
<accession>A0ABY5KMP4</accession>
<evidence type="ECO:0000313" key="2">
    <source>
        <dbReference type="Proteomes" id="UP001316384"/>
    </source>
</evidence>
<sequence>MEAAPTLLVRAVVDTGHEARVWETAVDRLWRRVEALGGRELVPWGVQVVYVVAAGMTPVDFDGVRLGSLSRKARTLVVKAAVRGEPDEGVDHAVHAVLDQAVTLAEHVAVRRGLIDSLDHARRIVERLAEQPGDGLTRS</sequence>
<dbReference type="RefSeq" id="WP_227576421.1">
    <property type="nucleotide sequence ID" value="NZ_CP101987.1"/>
</dbReference>
<proteinExistence type="predicted"/>